<dbReference type="AlphaFoldDB" id="A0A833EBJ3"/>
<dbReference type="EMBL" id="DQVW01000015">
    <property type="protein sequence ID" value="HIQ32073.1"/>
    <property type="molecule type" value="Genomic_DNA"/>
</dbReference>
<accession>A0A833EBJ3</accession>
<protein>
    <submittedName>
        <fullName evidence="1">Uncharacterized protein</fullName>
    </submittedName>
</protein>
<proteinExistence type="predicted"/>
<evidence type="ECO:0000313" key="2">
    <source>
        <dbReference type="Proteomes" id="UP000623215"/>
    </source>
</evidence>
<comment type="caution">
    <text evidence="1">The sequence shown here is derived from an EMBL/GenBank/DDBJ whole genome shotgun (WGS) entry which is preliminary data.</text>
</comment>
<dbReference type="Proteomes" id="UP000623215">
    <property type="component" value="Unassembled WGS sequence"/>
</dbReference>
<evidence type="ECO:0000313" key="1">
    <source>
        <dbReference type="EMBL" id="HIQ32073.1"/>
    </source>
</evidence>
<name>A0A833EBJ3_9EURY</name>
<gene>
    <name evidence="1" type="ORF">EYH55_01140</name>
</gene>
<organism evidence="1 2">
    <name type="scientific">Methanothermococcus okinawensis</name>
    <dbReference type="NCBI Taxonomy" id="155863"/>
    <lineage>
        <taxon>Archaea</taxon>
        <taxon>Methanobacteriati</taxon>
        <taxon>Methanobacteriota</taxon>
        <taxon>Methanomada group</taxon>
        <taxon>Methanococci</taxon>
        <taxon>Methanococcales</taxon>
        <taxon>Methanococcaceae</taxon>
        <taxon>Methanothermococcus</taxon>
    </lineage>
</organism>
<sequence>MRKIDPIFVSALYYGINKAVVDIVGTGGQVLGRESAKEMISFLKEEGILKENMTDREIRDLFVNLFGLAEDLKIEDREEEVVFQVIKPTLTPFLERVMKERITPYVCPFMYLLSEIYSQNRGYKLMFKNTVPGKEGVKLIFKKIKLS</sequence>
<reference evidence="1" key="1">
    <citation type="journal article" date="2020" name="ISME J.">
        <title>Gammaproteobacteria mediating utilization of methyl-, sulfur- and petroleum organic compounds in deep ocean hydrothermal plumes.</title>
        <authorList>
            <person name="Zhou Z."/>
            <person name="Liu Y."/>
            <person name="Pan J."/>
            <person name="Cron B.R."/>
            <person name="Toner B.M."/>
            <person name="Anantharaman K."/>
            <person name="Breier J.A."/>
            <person name="Dick G.J."/>
            <person name="Li M."/>
        </authorList>
    </citation>
    <scope>NUCLEOTIDE SEQUENCE</scope>
    <source>
        <strain evidence="1">SZUA-1534</strain>
    </source>
</reference>